<dbReference type="GO" id="GO:0006289">
    <property type="term" value="P:nucleotide-excision repair"/>
    <property type="evidence" value="ECO:0007669"/>
    <property type="project" value="InterPro"/>
</dbReference>
<dbReference type="GO" id="GO:0009380">
    <property type="term" value="C:excinuclease repair complex"/>
    <property type="evidence" value="ECO:0007669"/>
    <property type="project" value="InterPro"/>
</dbReference>
<keyword evidence="3" id="KW-0227">DNA damage</keyword>
<dbReference type="Pfam" id="PF17757">
    <property type="entry name" value="UvrB_inter"/>
    <property type="match status" value="1"/>
</dbReference>
<evidence type="ECO:0000256" key="1">
    <source>
        <dbReference type="ARBA" id="ARBA00022490"/>
    </source>
</evidence>
<dbReference type="SMART" id="SM00487">
    <property type="entry name" value="DEXDc"/>
    <property type="match status" value="1"/>
</dbReference>
<dbReference type="InterPro" id="IPR006935">
    <property type="entry name" value="Helicase/UvrB_N"/>
</dbReference>
<dbReference type="GO" id="GO:0016887">
    <property type="term" value="F:ATP hydrolysis activity"/>
    <property type="evidence" value="ECO:0007669"/>
    <property type="project" value="InterPro"/>
</dbReference>
<keyword evidence="1" id="KW-0963">Cytoplasm</keyword>
<evidence type="ECO:0008006" key="11">
    <source>
        <dbReference type="Google" id="ProtNLM"/>
    </source>
</evidence>
<keyword evidence="7" id="KW-0234">DNA repair</keyword>
<feature type="domain" description="Helicase C-terminal" evidence="9">
    <location>
        <begin position="414"/>
        <end position="567"/>
    </location>
</feature>
<dbReference type="PROSITE" id="PS51194">
    <property type="entry name" value="HELICASE_CTER"/>
    <property type="match status" value="1"/>
</dbReference>
<evidence type="ECO:0000256" key="3">
    <source>
        <dbReference type="ARBA" id="ARBA00022763"/>
    </source>
</evidence>
<feature type="non-terminal residue" evidence="10">
    <location>
        <position position="1"/>
    </location>
</feature>
<accession>X0ZUW0</accession>
<dbReference type="SUPFAM" id="SSF52540">
    <property type="entry name" value="P-loop containing nucleoside triphosphate hydrolases"/>
    <property type="match status" value="2"/>
</dbReference>
<dbReference type="Pfam" id="PF04851">
    <property type="entry name" value="ResIII"/>
    <property type="match status" value="1"/>
</dbReference>
<keyword evidence="2" id="KW-0547">Nucleotide-binding</keyword>
<evidence type="ECO:0000256" key="6">
    <source>
        <dbReference type="ARBA" id="ARBA00022881"/>
    </source>
</evidence>
<keyword evidence="5" id="KW-0067">ATP-binding</keyword>
<sequence length="586" mass="67929">DQPTAINKLVEGLYKGDRFQTLLGVTGSGKTYTMAQIINSVNRPVLVMSPNKTLAAQLCNEFKEFFPKNSVHYFVSYYDYYQPEAYVPTTDTYIEKDASINEQLERLRLSSTNALLTRRDVIIVASVSCIFNLGSPSLYKEKTLILSKGEKYERDEILLKLVKIKYQRNDIDFSPGTFRVKGDIVDIFPPYNDYAIRIELFGDDIKEICKFNYLTGEIIEKIAIIMISPATHFVIEPKRMEEILFEIEKDLDDRLKELKSQDKLLEVQRLRMRTKYDLEMLKEIGYCKGIENYSRYFSGREPGATPSTLLNYFPDDFITFIDESHIAVPQINGMYHGDRSRKETLIEYGFRLPSALDNRPLRMKEFLNAINQVIFVSATPRDFEIENSSQVVEQIIRPTGLVDPEVEVRKTTGQIDNLMTEIKKRTTQNERVLITTLTKRMAENLTDYFLDMSIKSRYLHSEIGTLERVKIIRELRKGDFDVLVGINLLREGLDLPEVSLVAILDADKEGFLRSETSLIQTIGRASRNIRGKVIMYADNITSTNRTIKRKHPWRKFLKAYTTIKTSKFLRKYQIFSINYLNIDYPI</sequence>
<dbReference type="GO" id="GO:0005524">
    <property type="term" value="F:ATP binding"/>
    <property type="evidence" value="ECO:0007669"/>
    <property type="project" value="UniProtKB-KW"/>
</dbReference>
<dbReference type="SMART" id="SM00490">
    <property type="entry name" value="HELICc"/>
    <property type="match status" value="1"/>
</dbReference>
<dbReference type="InterPro" id="IPR027417">
    <property type="entry name" value="P-loop_NTPase"/>
</dbReference>
<dbReference type="NCBIfam" id="NF003673">
    <property type="entry name" value="PRK05298.1"/>
    <property type="match status" value="1"/>
</dbReference>
<keyword evidence="4" id="KW-0228">DNA excision</keyword>
<dbReference type="AlphaFoldDB" id="X0ZUW0"/>
<evidence type="ECO:0000313" key="10">
    <source>
        <dbReference type="EMBL" id="GAG73234.1"/>
    </source>
</evidence>
<dbReference type="Gene3D" id="3.40.50.300">
    <property type="entry name" value="P-loop containing nucleotide triphosphate hydrolases"/>
    <property type="match status" value="3"/>
</dbReference>
<proteinExistence type="predicted"/>
<dbReference type="CDD" id="cd17916">
    <property type="entry name" value="DEXHc_UvrB"/>
    <property type="match status" value="1"/>
</dbReference>
<dbReference type="GO" id="GO:0004518">
    <property type="term" value="F:nuclease activity"/>
    <property type="evidence" value="ECO:0007669"/>
    <property type="project" value="UniProtKB-KW"/>
</dbReference>
<dbReference type="Pfam" id="PF00271">
    <property type="entry name" value="Helicase_C"/>
    <property type="match status" value="1"/>
</dbReference>
<dbReference type="InterPro" id="IPR001650">
    <property type="entry name" value="Helicase_C-like"/>
</dbReference>
<dbReference type="NCBIfam" id="TIGR00631">
    <property type="entry name" value="uvrb"/>
    <property type="match status" value="1"/>
</dbReference>
<dbReference type="InterPro" id="IPR041471">
    <property type="entry name" value="UvrB_inter"/>
</dbReference>
<dbReference type="GO" id="GO:0003677">
    <property type="term" value="F:DNA binding"/>
    <property type="evidence" value="ECO:0007669"/>
    <property type="project" value="InterPro"/>
</dbReference>
<dbReference type="EMBL" id="BART01000522">
    <property type="protein sequence ID" value="GAG73234.1"/>
    <property type="molecule type" value="Genomic_DNA"/>
</dbReference>
<organism evidence="10">
    <name type="scientific">marine sediment metagenome</name>
    <dbReference type="NCBI Taxonomy" id="412755"/>
    <lineage>
        <taxon>unclassified sequences</taxon>
        <taxon>metagenomes</taxon>
        <taxon>ecological metagenomes</taxon>
    </lineage>
</organism>
<dbReference type="InterPro" id="IPR014001">
    <property type="entry name" value="Helicase_ATP-bd"/>
</dbReference>
<evidence type="ECO:0000256" key="4">
    <source>
        <dbReference type="ARBA" id="ARBA00022769"/>
    </source>
</evidence>
<dbReference type="PANTHER" id="PTHR24029">
    <property type="entry name" value="UVRABC SYSTEM PROTEIN B"/>
    <property type="match status" value="1"/>
</dbReference>
<name>X0ZUW0_9ZZZZ</name>
<gene>
    <name evidence="10" type="ORF">S01H4_02414</name>
</gene>
<dbReference type="PROSITE" id="PS51192">
    <property type="entry name" value="HELICASE_ATP_BIND_1"/>
    <property type="match status" value="1"/>
</dbReference>
<reference evidence="10" key="1">
    <citation type="journal article" date="2014" name="Front. Microbiol.">
        <title>High frequency of phylogenetically diverse reductive dehalogenase-homologous genes in deep subseafloor sedimentary metagenomes.</title>
        <authorList>
            <person name="Kawai M."/>
            <person name="Futagami T."/>
            <person name="Toyoda A."/>
            <person name="Takaki Y."/>
            <person name="Nishi S."/>
            <person name="Hori S."/>
            <person name="Arai W."/>
            <person name="Tsubouchi T."/>
            <person name="Morono Y."/>
            <person name="Uchiyama I."/>
            <person name="Ito T."/>
            <person name="Fujiyama A."/>
            <person name="Inagaki F."/>
            <person name="Takami H."/>
        </authorList>
    </citation>
    <scope>NUCLEOTIDE SEQUENCE</scope>
    <source>
        <strain evidence="10">Expedition CK06-06</strain>
    </source>
</reference>
<evidence type="ECO:0000259" key="8">
    <source>
        <dbReference type="PROSITE" id="PS51192"/>
    </source>
</evidence>
<evidence type="ECO:0000256" key="5">
    <source>
        <dbReference type="ARBA" id="ARBA00022840"/>
    </source>
</evidence>
<evidence type="ECO:0000256" key="7">
    <source>
        <dbReference type="ARBA" id="ARBA00023204"/>
    </source>
</evidence>
<feature type="domain" description="Helicase ATP-binding" evidence="8">
    <location>
        <begin position="11"/>
        <end position="168"/>
    </location>
</feature>
<dbReference type="InterPro" id="IPR004807">
    <property type="entry name" value="UvrB"/>
</dbReference>
<evidence type="ECO:0000256" key="2">
    <source>
        <dbReference type="ARBA" id="ARBA00022741"/>
    </source>
</evidence>
<dbReference type="PANTHER" id="PTHR24029:SF0">
    <property type="entry name" value="UVRABC SYSTEM PROTEIN B"/>
    <property type="match status" value="1"/>
</dbReference>
<comment type="caution">
    <text evidence="10">The sequence shown here is derived from an EMBL/GenBank/DDBJ whole genome shotgun (WGS) entry which is preliminary data.</text>
</comment>
<evidence type="ECO:0000259" key="9">
    <source>
        <dbReference type="PROSITE" id="PS51194"/>
    </source>
</evidence>
<keyword evidence="6" id="KW-0267">Excision nuclease</keyword>
<protein>
    <recommendedName>
        <fullName evidence="11">Helicase ATP-binding domain-containing protein</fullName>
    </recommendedName>
</protein>